<dbReference type="STRING" id="84698.SAMN04488528_1003137"/>
<keyword evidence="2" id="KW-1185">Reference proteome</keyword>
<dbReference type="InterPro" id="IPR037481">
    <property type="entry name" value="LacX"/>
</dbReference>
<dbReference type="CDD" id="cd09024">
    <property type="entry name" value="Aldose_epim_lacX"/>
    <property type="match status" value="1"/>
</dbReference>
<dbReference type="AlphaFoldDB" id="A0A1I0VYT4"/>
<dbReference type="RefSeq" id="WP_090038703.1">
    <property type="nucleotide sequence ID" value="NZ_FOKI01000003.1"/>
</dbReference>
<dbReference type="InterPro" id="IPR014718">
    <property type="entry name" value="GH-type_carb-bd"/>
</dbReference>
<gene>
    <name evidence="1" type="ORF">SAMN04488528_1003137</name>
</gene>
<reference evidence="1 2" key="1">
    <citation type="submission" date="2016-10" db="EMBL/GenBank/DDBJ databases">
        <authorList>
            <person name="de Groot N.N."/>
        </authorList>
    </citation>
    <scope>NUCLEOTIDE SEQUENCE [LARGE SCALE GENOMIC DNA]</scope>
    <source>
        <strain evidence="1 2">DSM 12271</strain>
    </source>
</reference>
<dbReference type="InterPro" id="IPR011013">
    <property type="entry name" value="Gal_mutarotase_sf_dom"/>
</dbReference>
<accession>A0A1I0VYT4</accession>
<protein>
    <submittedName>
        <fullName evidence="1">Galactose mutarotase</fullName>
    </submittedName>
</protein>
<evidence type="ECO:0000313" key="2">
    <source>
        <dbReference type="Proteomes" id="UP000198619"/>
    </source>
</evidence>
<name>A0A1I0VYT4_9CLOT</name>
<dbReference type="PANTHER" id="PTHR11122">
    <property type="entry name" value="APOSPORY-ASSOCIATED PROTEIN C-RELATED"/>
    <property type="match status" value="1"/>
</dbReference>
<dbReference type="Proteomes" id="UP000198619">
    <property type="component" value="Unassembled WGS sequence"/>
</dbReference>
<dbReference type="GO" id="GO:0005975">
    <property type="term" value="P:carbohydrate metabolic process"/>
    <property type="evidence" value="ECO:0007669"/>
    <property type="project" value="InterPro"/>
</dbReference>
<dbReference type="SUPFAM" id="SSF74650">
    <property type="entry name" value="Galactose mutarotase-like"/>
    <property type="match status" value="1"/>
</dbReference>
<dbReference type="Gene3D" id="2.70.98.10">
    <property type="match status" value="1"/>
</dbReference>
<evidence type="ECO:0000313" key="1">
    <source>
        <dbReference type="EMBL" id="SFA81589.1"/>
    </source>
</evidence>
<dbReference type="GO" id="GO:0030246">
    <property type="term" value="F:carbohydrate binding"/>
    <property type="evidence" value="ECO:0007669"/>
    <property type="project" value="InterPro"/>
</dbReference>
<dbReference type="InterPro" id="IPR008183">
    <property type="entry name" value="Aldose_1/G6P_1-epimerase"/>
</dbReference>
<organism evidence="1 2">
    <name type="scientific">Clostridium frigidicarnis</name>
    <dbReference type="NCBI Taxonomy" id="84698"/>
    <lineage>
        <taxon>Bacteria</taxon>
        <taxon>Bacillati</taxon>
        <taxon>Bacillota</taxon>
        <taxon>Clostridia</taxon>
        <taxon>Eubacteriales</taxon>
        <taxon>Clostridiaceae</taxon>
        <taxon>Clostridium</taxon>
    </lineage>
</organism>
<dbReference type="EMBL" id="FOKI01000003">
    <property type="protein sequence ID" value="SFA81589.1"/>
    <property type="molecule type" value="Genomic_DNA"/>
</dbReference>
<dbReference type="Pfam" id="PF01263">
    <property type="entry name" value="Aldose_epim"/>
    <property type="match status" value="1"/>
</dbReference>
<dbReference type="OrthoDB" id="9795355at2"/>
<dbReference type="PANTHER" id="PTHR11122:SF13">
    <property type="entry name" value="GLUCOSE-6-PHOSPHATE 1-EPIMERASE"/>
    <property type="match status" value="1"/>
</dbReference>
<proteinExistence type="predicted"/>
<sequence length="280" mass="32241">MVFSIFNDFLEIFVKSHGAELSSILKYDIEYLWQGDETYWTGQSPILFPIVGKLKSGIMPQHGFGRRSDFSLIEHRDSFISFNLKYNEDTLKVYPYKSSLTLSYELVENTIKVSYNVENLDNKDIYFSIGAHPAFNVPLFETESLEDYYIELESKETAPIFPVTKDGFISKDTKSFFNNNNLIPLTSKLFINDALIFNNLNSNEMAIKNTKNSRSIKLNFNGFPWFGIWSKPNNAPFVCLEPWFGHADFDDFNGDFSEKDGLIKLNVGEKFNTSYTITVI</sequence>
<dbReference type="GO" id="GO:0016853">
    <property type="term" value="F:isomerase activity"/>
    <property type="evidence" value="ECO:0007669"/>
    <property type="project" value="InterPro"/>
</dbReference>